<dbReference type="EMBL" id="FNBU01000006">
    <property type="protein sequence ID" value="SDF29562.1"/>
    <property type="molecule type" value="Genomic_DNA"/>
</dbReference>
<evidence type="ECO:0000313" key="1">
    <source>
        <dbReference type="EMBL" id="SDF29562.1"/>
    </source>
</evidence>
<dbReference type="RefSeq" id="WP_093688880.1">
    <property type="nucleotide sequence ID" value="NZ_FNBU01000006.1"/>
</dbReference>
<dbReference type="Proteomes" id="UP000243333">
    <property type="component" value="Unassembled WGS sequence"/>
</dbReference>
<dbReference type="STRING" id="1123285.SAMN05660235_01102"/>
<protein>
    <submittedName>
        <fullName evidence="1">Uncharacterized protein</fullName>
    </submittedName>
</protein>
<sequence length="76" mass="8769">MGKVFVQITAEHRVTGEIRPLSLRWKNGRVYPIDRILDVRPAASLKGGGQGMRYTCRIAGKEVYLFCDEGRWFIER</sequence>
<organism evidence="1 2">
    <name type="scientific">Sporolituus thermophilus DSM 23256</name>
    <dbReference type="NCBI Taxonomy" id="1123285"/>
    <lineage>
        <taxon>Bacteria</taxon>
        <taxon>Bacillati</taxon>
        <taxon>Bacillota</taxon>
        <taxon>Negativicutes</taxon>
        <taxon>Selenomonadales</taxon>
        <taxon>Sporomusaceae</taxon>
        <taxon>Sporolituus</taxon>
    </lineage>
</organism>
<name>A0A1G7JXI5_9FIRM</name>
<reference evidence="2" key="1">
    <citation type="submission" date="2016-10" db="EMBL/GenBank/DDBJ databases">
        <authorList>
            <person name="Varghese N."/>
            <person name="Submissions S."/>
        </authorList>
    </citation>
    <scope>NUCLEOTIDE SEQUENCE [LARGE SCALE GENOMIC DNA]</scope>
    <source>
        <strain evidence="2">DSM 23256</strain>
    </source>
</reference>
<gene>
    <name evidence="1" type="ORF">SAMN05660235_01102</name>
</gene>
<dbReference type="OrthoDB" id="1683857at2"/>
<evidence type="ECO:0000313" key="2">
    <source>
        <dbReference type="Proteomes" id="UP000243333"/>
    </source>
</evidence>
<accession>A0A1G7JXI5</accession>
<dbReference type="AlphaFoldDB" id="A0A1G7JXI5"/>
<keyword evidence="2" id="KW-1185">Reference proteome</keyword>
<proteinExistence type="predicted"/>